<dbReference type="EMBL" id="DSRD01000755">
    <property type="protein sequence ID" value="HGW95022.1"/>
    <property type="molecule type" value="Genomic_DNA"/>
</dbReference>
<comment type="caution">
    <text evidence="3">The sequence shown here is derived from an EMBL/GenBank/DDBJ whole genome shotgun (WGS) entry which is preliminary data.</text>
</comment>
<feature type="compositionally biased region" description="Gly residues" evidence="1">
    <location>
        <begin position="175"/>
        <end position="184"/>
    </location>
</feature>
<evidence type="ECO:0000256" key="2">
    <source>
        <dbReference type="SAM" id="Phobius"/>
    </source>
</evidence>
<keyword evidence="2" id="KW-0812">Transmembrane</keyword>
<sequence>MNFEHNHKSTTSLIGAIAASAFLGVAIVFPQAAFSQTQNPGTSGDPRIDHPGTNNRVDDPSRPLNNSNDANTPANTTPSGNVNQSTGVGGGAGGSGVEGQMNNRTNTSDQQPDNRIERYTQPNSTEPGRSNDTNNPSSYTTPGSRGNDRYTSPTQNTPGRGTYSSPRGQVNSPSGVGGGAGGSGTVDSQTSPTSPGTVQPDNRIERYTQPGSTTPNTTTTPDTNRSTTPDSGSGNFGTEGSNTGGGAGGTGTVPGLW</sequence>
<feature type="compositionally biased region" description="Basic and acidic residues" evidence="1">
    <location>
        <begin position="46"/>
        <end position="61"/>
    </location>
</feature>
<feature type="compositionally biased region" description="Polar residues" evidence="1">
    <location>
        <begin position="120"/>
        <end position="171"/>
    </location>
</feature>
<keyword evidence="2" id="KW-1133">Transmembrane helix</keyword>
<reference evidence="3" key="1">
    <citation type="journal article" date="2020" name="mSystems">
        <title>Genome- and Community-Level Interaction Insights into Carbon Utilization and Element Cycling Functions of Hydrothermarchaeota in Hydrothermal Sediment.</title>
        <authorList>
            <person name="Zhou Z."/>
            <person name="Liu Y."/>
            <person name="Xu W."/>
            <person name="Pan J."/>
            <person name="Luo Z.H."/>
            <person name="Li M."/>
        </authorList>
    </citation>
    <scope>NUCLEOTIDE SEQUENCE [LARGE SCALE GENOMIC DNA]</scope>
    <source>
        <strain evidence="3">SpSt-402</strain>
    </source>
</reference>
<name>A0A832H4M6_9CYAN</name>
<keyword evidence="2" id="KW-0472">Membrane</keyword>
<feature type="compositionally biased region" description="Low complexity" evidence="1">
    <location>
        <begin position="212"/>
        <end position="233"/>
    </location>
</feature>
<accession>A0A832H4M6</accession>
<feature type="compositionally biased region" description="Gly residues" evidence="1">
    <location>
        <begin position="87"/>
        <end position="97"/>
    </location>
</feature>
<feature type="region of interest" description="Disordered" evidence="1">
    <location>
        <begin position="35"/>
        <end position="257"/>
    </location>
</feature>
<feature type="compositionally biased region" description="Polar residues" evidence="1">
    <location>
        <begin position="100"/>
        <end position="111"/>
    </location>
</feature>
<dbReference type="AlphaFoldDB" id="A0A832H4M6"/>
<feature type="compositionally biased region" description="Gly residues" evidence="1">
    <location>
        <begin position="234"/>
        <end position="257"/>
    </location>
</feature>
<gene>
    <name evidence="3" type="ORF">ENR47_12175</name>
</gene>
<feature type="transmembrane region" description="Helical" evidence="2">
    <location>
        <begin position="12"/>
        <end position="34"/>
    </location>
</feature>
<protein>
    <submittedName>
        <fullName evidence="3">Uncharacterized protein</fullName>
    </submittedName>
</protein>
<feature type="compositionally biased region" description="Polar residues" evidence="1">
    <location>
        <begin position="185"/>
        <end position="200"/>
    </location>
</feature>
<feature type="compositionally biased region" description="Polar residues" evidence="1">
    <location>
        <begin position="63"/>
        <end position="86"/>
    </location>
</feature>
<evidence type="ECO:0000256" key="1">
    <source>
        <dbReference type="SAM" id="MobiDB-lite"/>
    </source>
</evidence>
<evidence type="ECO:0000313" key="3">
    <source>
        <dbReference type="EMBL" id="HGW95022.1"/>
    </source>
</evidence>
<organism evidence="3">
    <name type="scientific">Oscillatoriales cyanobacterium SpSt-402</name>
    <dbReference type="NCBI Taxonomy" id="2282168"/>
    <lineage>
        <taxon>Bacteria</taxon>
        <taxon>Bacillati</taxon>
        <taxon>Cyanobacteriota</taxon>
        <taxon>Cyanophyceae</taxon>
        <taxon>Oscillatoriophycideae</taxon>
        <taxon>Oscillatoriales</taxon>
    </lineage>
</organism>
<proteinExistence type="predicted"/>